<keyword evidence="2" id="KW-0444">Lipid biosynthesis</keyword>
<gene>
    <name evidence="8" type="ORF">GAYE_SCF53G6172</name>
</gene>
<comment type="caution">
    <text evidence="8">The sequence shown here is derived from an EMBL/GenBank/DDBJ whole genome shotgun (WGS) entry which is preliminary data.</text>
</comment>
<dbReference type="AlphaFoldDB" id="A0AAV9IL86"/>
<evidence type="ECO:0000256" key="1">
    <source>
        <dbReference type="ARBA" id="ARBA00012687"/>
    </source>
</evidence>
<keyword evidence="3" id="KW-0441">Lipid A biosynthesis</keyword>
<dbReference type="Proteomes" id="UP001300502">
    <property type="component" value="Unassembled WGS sequence"/>
</dbReference>
<dbReference type="EMBL" id="JANCYU010000061">
    <property type="protein sequence ID" value="KAK4528237.1"/>
    <property type="molecule type" value="Genomic_DNA"/>
</dbReference>
<sequence length="438" mass="50966">MSLWVASSKSSMLVPRGLVSWYSSILRRFYHIYIITGESSGDKLGYHLVQALQKLDKQLIVRGVGGPLMRKQGMQSLFPAEELSVMGWFPVWSRLFRLVWRWKQVQRDIWDRWPDAIVAIDSKGFSGRIFRYFRQYATKSPSNSMNREKKKPLHIQYVGPSVWAIRDGLSVARKFGQWVDHLLLLFPMETKIWKQVNVPWTVVGPSFGEYIALVDTWKKQQSSTRRKRKSQRLVVLLGSRMQEVKRAAPIVMQCIEKWRQQQQLYDDNPLQLVIPCVGHTRRWMENFVRSYALDIEWVDGEEERGYLEALFTSDLAIAVSGTAVMECHLCQLAVIVIYPCDWWTSWMIRKKVSVPFASIANIMLGKCVVPELLLDQCNVENLLPLLRDGLNRPEWRTRQLLELQPFLDYFRQLVQSQGKPSDIAAKTILSLLKDQTTQ</sequence>
<keyword evidence="6" id="KW-0443">Lipid metabolism</keyword>
<accession>A0AAV9IL86</accession>
<evidence type="ECO:0000256" key="2">
    <source>
        <dbReference type="ARBA" id="ARBA00022516"/>
    </source>
</evidence>
<evidence type="ECO:0000256" key="5">
    <source>
        <dbReference type="ARBA" id="ARBA00022679"/>
    </source>
</evidence>
<dbReference type="GO" id="GO:0009245">
    <property type="term" value="P:lipid A biosynthetic process"/>
    <property type="evidence" value="ECO:0007669"/>
    <property type="project" value="UniProtKB-KW"/>
</dbReference>
<dbReference type="GO" id="GO:0008915">
    <property type="term" value="F:lipid-A-disaccharide synthase activity"/>
    <property type="evidence" value="ECO:0007669"/>
    <property type="project" value="UniProtKB-EC"/>
</dbReference>
<dbReference type="SUPFAM" id="SSF53756">
    <property type="entry name" value="UDP-Glycosyltransferase/glycogen phosphorylase"/>
    <property type="match status" value="1"/>
</dbReference>
<protein>
    <recommendedName>
        <fullName evidence="1">lipid-A-disaccharide synthase</fullName>
        <ecNumber evidence="1">2.4.1.182</ecNumber>
    </recommendedName>
</protein>
<evidence type="ECO:0000313" key="8">
    <source>
        <dbReference type="EMBL" id="KAK4528237.1"/>
    </source>
</evidence>
<evidence type="ECO:0000256" key="6">
    <source>
        <dbReference type="ARBA" id="ARBA00023098"/>
    </source>
</evidence>
<keyword evidence="9" id="KW-1185">Reference proteome</keyword>
<evidence type="ECO:0000256" key="3">
    <source>
        <dbReference type="ARBA" id="ARBA00022556"/>
    </source>
</evidence>
<dbReference type="PANTHER" id="PTHR30372">
    <property type="entry name" value="LIPID-A-DISACCHARIDE SYNTHASE"/>
    <property type="match status" value="1"/>
</dbReference>
<dbReference type="EC" id="2.4.1.182" evidence="1"/>
<name>A0AAV9IL86_9RHOD</name>
<dbReference type="Pfam" id="PF02684">
    <property type="entry name" value="LpxB"/>
    <property type="match status" value="1"/>
</dbReference>
<organism evidence="8 9">
    <name type="scientific">Galdieria yellowstonensis</name>
    <dbReference type="NCBI Taxonomy" id="3028027"/>
    <lineage>
        <taxon>Eukaryota</taxon>
        <taxon>Rhodophyta</taxon>
        <taxon>Bangiophyceae</taxon>
        <taxon>Galdieriales</taxon>
        <taxon>Galdieriaceae</taxon>
        <taxon>Galdieria</taxon>
    </lineage>
</organism>
<dbReference type="GO" id="GO:0005543">
    <property type="term" value="F:phospholipid binding"/>
    <property type="evidence" value="ECO:0007669"/>
    <property type="project" value="TreeGrafter"/>
</dbReference>
<proteinExistence type="predicted"/>
<dbReference type="InterPro" id="IPR003835">
    <property type="entry name" value="Glyco_trans_19"/>
</dbReference>
<reference evidence="8 9" key="1">
    <citation type="submission" date="2022-07" db="EMBL/GenBank/DDBJ databases">
        <title>Genome-wide signatures of adaptation to extreme environments.</title>
        <authorList>
            <person name="Cho C.H."/>
            <person name="Yoon H.S."/>
        </authorList>
    </citation>
    <scope>NUCLEOTIDE SEQUENCE [LARGE SCALE GENOMIC DNA]</scope>
    <source>
        <strain evidence="8 9">108.79 E11</strain>
    </source>
</reference>
<dbReference type="GO" id="GO:0016020">
    <property type="term" value="C:membrane"/>
    <property type="evidence" value="ECO:0007669"/>
    <property type="project" value="GOC"/>
</dbReference>
<comment type="catalytic activity">
    <reaction evidence="7">
        <text>a lipid X + a UDP-2-N,3-O-bis[(3R)-3-hydroxyacyl]-alpha-D-glucosamine = a lipid A disaccharide + UDP + H(+)</text>
        <dbReference type="Rhea" id="RHEA:67828"/>
        <dbReference type="ChEBI" id="CHEBI:15378"/>
        <dbReference type="ChEBI" id="CHEBI:58223"/>
        <dbReference type="ChEBI" id="CHEBI:137748"/>
        <dbReference type="ChEBI" id="CHEBI:176338"/>
        <dbReference type="ChEBI" id="CHEBI:176343"/>
        <dbReference type="EC" id="2.4.1.182"/>
    </reaction>
</comment>
<evidence type="ECO:0000256" key="4">
    <source>
        <dbReference type="ARBA" id="ARBA00022676"/>
    </source>
</evidence>
<dbReference type="PANTHER" id="PTHR30372:SF4">
    <property type="entry name" value="LIPID-A-DISACCHARIDE SYNTHASE, MITOCHONDRIAL-RELATED"/>
    <property type="match status" value="1"/>
</dbReference>
<keyword evidence="5" id="KW-0808">Transferase</keyword>
<evidence type="ECO:0000313" key="9">
    <source>
        <dbReference type="Proteomes" id="UP001300502"/>
    </source>
</evidence>
<keyword evidence="4" id="KW-0328">Glycosyltransferase</keyword>
<evidence type="ECO:0000256" key="7">
    <source>
        <dbReference type="ARBA" id="ARBA00048975"/>
    </source>
</evidence>